<reference evidence="1" key="1">
    <citation type="submission" date="2020-11" db="EMBL/GenBank/DDBJ databases">
        <title>Nocardia NEAU-351.nov., a novel actinomycete isolated from the cow dung.</title>
        <authorList>
            <person name="Zhang X."/>
        </authorList>
    </citation>
    <scope>NUCLEOTIDE SEQUENCE</scope>
    <source>
        <strain evidence="1">NEAU-351</strain>
    </source>
</reference>
<proteinExistence type="predicted"/>
<gene>
    <name evidence="1" type="ORF">IT779_23190</name>
</gene>
<accession>A0A931IGD2</accession>
<dbReference type="RefSeq" id="WP_196151504.1">
    <property type="nucleotide sequence ID" value="NZ_JADMLG010000010.1"/>
</dbReference>
<evidence type="ECO:0000313" key="2">
    <source>
        <dbReference type="Proteomes" id="UP000655751"/>
    </source>
</evidence>
<sequence>MDQPPNRSHRLGIADIAAAYGTEALHHRIAQLRACGQHYAAVAIEHEIRAVPEFRGSGERNQH</sequence>
<evidence type="ECO:0000313" key="1">
    <source>
        <dbReference type="EMBL" id="MBH0779178.1"/>
    </source>
</evidence>
<dbReference type="AlphaFoldDB" id="A0A931IGD2"/>
<comment type="caution">
    <text evidence="1">The sequence shown here is derived from an EMBL/GenBank/DDBJ whole genome shotgun (WGS) entry which is preliminary data.</text>
</comment>
<keyword evidence="2" id="KW-1185">Reference proteome</keyword>
<dbReference type="Proteomes" id="UP000655751">
    <property type="component" value="Unassembled WGS sequence"/>
</dbReference>
<organism evidence="1 2">
    <name type="scientific">Nocardia bovistercoris</name>
    <dbReference type="NCBI Taxonomy" id="2785916"/>
    <lineage>
        <taxon>Bacteria</taxon>
        <taxon>Bacillati</taxon>
        <taxon>Actinomycetota</taxon>
        <taxon>Actinomycetes</taxon>
        <taxon>Mycobacteriales</taxon>
        <taxon>Nocardiaceae</taxon>
        <taxon>Nocardia</taxon>
    </lineage>
</organism>
<dbReference type="EMBL" id="JADMLG010000010">
    <property type="protein sequence ID" value="MBH0779178.1"/>
    <property type="molecule type" value="Genomic_DNA"/>
</dbReference>
<name>A0A931IGD2_9NOCA</name>
<protein>
    <submittedName>
        <fullName evidence="1">Uncharacterized protein</fullName>
    </submittedName>
</protein>